<evidence type="ECO:0000313" key="8">
    <source>
        <dbReference type="Proteomes" id="UP000006415"/>
    </source>
</evidence>
<dbReference type="NCBIfam" id="NF002878">
    <property type="entry name" value="PRK03321.1"/>
    <property type="match status" value="1"/>
</dbReference>
<feature type="domain" description="Aminotransferase class I/classII large" evidence="6">
    <location>
        <begin position="11"/>
        <end position="324"/>
    </location>
</feature>
<dbReference type="InterPro" id="IPR015422">
    <property type="entry name" value="PyrdxlP-dep_Trfase_small"/>
</dbReference>
<dbReference type="InterPro" id="IPR001917">
    <property type="entry name" value="Aminotrans_II_pyridoxalP_BS"/>
</dbReference>
<dbReference type="InterPro" id="IPR004839">
    <property type="entry name" value="Aminotransferase_I/II_large"/>
</dbReference>
<keyword evidence="4 5" id="KW-0663">Pyridoxal phosphate</keyword>
<proteinExistence type="inferred from homology"/>
<dbReference type="Pfam" id="PF00155">
    <property type="entry name" value="Aminotran_1_2"/>
    <property type="match status" value="1"/>
</dbReference>
<dbReference type="PROSITE" id="PS00599">
    <property type="entry name" value="AA_TRANSFER_CLASS_2"/>
    <property type="match status" value="1"/>
</dbReference>
<comment type="cofactor">
    <cofactor evidence="1 5">
        <name>pyridoxal 5'-phosphate</name>
        <dbReference type="ChEBI" id="CHEBI:597326"/>
    </cofactor>
</comment>
<dbReference type="InterPro" id="IPR024892">
    <property type="entry name" value="ArAT"/>
</dbReference>
<evidence type="ECO:0000256" key="4">
    <source>
        <dbReference type="ARBA" id="ARBA00022898"/>
    </source>
</evidence>
<dbReference type="STRING" id="857290.HMPREF9156_00579"/>
<sequence>MPHIPGVIPYKLSSNENPYEPLESVKKVLEENAIPQINRYPEMRCTDICRRIAELNNVSLDNVVAGSGSTEVIVQLVSVVAGAGDEIIYPWRSFEAYPIIIAASGATGVPVPLASDGRHDIDAMIAAINSRTRLVVVNNPNNPTGAPVTRGEVSRLMDAVPEDVLVLFDEAYFQFNTDPERSIARDIFDEYPNVVIAQTFSKAYGLAGLRIGYGIAQPEVVSAMLKVALPFGVSDLAQKAALASLDALDELQNRVDTIVAERKRVMGALRGQGWLSVPESQANYFWLPLGSRTAEAAARFRAQSLAVRAFDGEGIRVSIGVPEANDAVIEVCAGLSADGFVW</sequence>
<comment type="caution">
    <text evidence="7">The sequence shown here is derived from an EMBL/GenBank/DDBJ whole genome shotgun (WGS) entry which is preliminary data.</text>
</comment>
<dbReference type="GO" id="GO:0008483">
    <property type="term" value="F:transaminase activity"/>
    <property type="evidence" value="ECO:0007669"/>
    <property type="project" value="UniProtKB-KW"/>
</dbReference>
<evidence type="ECO:0000256" key="2">
    <source>
        <dbReference type="ARBA" id="ARBA00022576"/>
    </source>
</evidence>
<protein>
    <submittedName>
        <fullName evidence="7">Histidinol-phosphate transaminase</fullName>
    </submittedName>
</protein>
<dbReference type="InterPro" id="IPR015424">
    <property type="entry name" value="PyrdxlP-dep_Trfase"/>
</dbReference>
<evidence type="ECO:0000256" key="5">
    <source>
        <dbReference type="RuleBase" id="RU003693"/>
    </source>
</evidence>
<reference evidence="7 8" key="1">
    <citation type="submission" date="2012-01" db="EMBL/GenBank/DDBJ databases">
        <title>The Genome Sequence of Scardovia wiggsiae F0424.</title>
        <authorList>
            <consortium name="The Broad Institute Genome Sequencing Platform"/>
            <person name="Earl A."/>
            <person name="Ward D."/>
            <person name="Feldgarden M."/>
            <person name="Gevers D."/>
            <person name="Izard J."/>
            <person name="Ganesan A."/>
            <person name="Baranova O.V."/>
            <person name="Blanton J.M."/>
            <person name="Tanner A.C."/>
            <person name="Mathney J."/>
            <person name="Dewhirst F.E."/>
            <person name="Young S.K."/>
            <person name="Zeng Q."/>
            <person name="Gargeya S."/>
            <person name="Fitzgerald M."/>
            <person name="Haas B."/>
            <person name="Abouelleil A."/>
            <person name="Alvarado L."/>
            <person name="Arachchi H.M."/>
            <person name="Berlin A."/>
            <person name="Chapman S.B."/>
            <person name="Gearin G."/>
            <person name="Goldberg J."/>
            <person name="Griggs A."/>
            <person name="Gujja S."/>
            <person name="Hansen M."/>
            <person name="Heiman D."/>
            <person name="Howarth C."/>
            <person name="Larimer J."/>
            <person name="Lui A."/>
            <person name="MacDonald P.J.P."/>
            <person name="McCowen C."/>
            <person name="Montmayeur A."/>
            <person name="Murphy C."/>
            <person name="Neiman D."/>
            <person name="Pearson M."/>
            <person name="Priest M."/>
            <person name="Roberts A."/>
            <person name="Saif S."/>
            <person name="Shea T."/>
            <person name="Sisk P."/>
            <person name="Stolte C."/>
            <person name="Sykes S."/>
            <person name="Wortman J."/>
            <person name="Nusbaum C."/>
            <person name="Birren B."/>
        </authorList>
    </citation>
    <scope>NUCLEOTIDE SEQUENCE [LARGE SCALE GENOMIC DNA]</scope>
    <source>
        <strain evidence="7 8">F0424</strain>
    </source>
</reference>
<name>J0D592_9BIFI</name>
<organism evidence="7 8">
    <name type="scientific">Scardovia wiggsiae F0424</name>
    <dbReference type="NCBI Taxonomy" id="857290"/>
    <lineage>
        <taxon>Bacteria</taxon>
        <taxon>Bacillati</taxon>
        <taxon>Actinomycetota</taxon>
        <taxon>Actinomycetes</taxon>
        <taxon>Bifidobacteriales</taxon>
        <taxon>Bifidobacteriaceae</taxon>
        <taxon>Scardovia</taxon>
    </lineage>
</organism>
<keyword evidence="8" id="KW-1185">Reference proteome</keyword>
<evidence type="ECO:0000256" key="1">
    <source>
        <dbReference type="ARBA" id="ARBA00001933"/>
    </source>
</evidence>
<dbReference type="GO" id="GO:0030170">
    <property type="term" value="F:pyridoxal phosphate binding"/>
    <property type="evidence" value="ECO:0007669"/>
    <property type="project" value="InterPro"/>
</dbReference>
<gene>
    <name evidence="7" type="ORF">HMPREF9156_00579</name>
</gene>
<accession>J0D592</accession>
<dbReference type="AlphaFoldDB" id="J0D592"/>
<dbReference type="PANTHER" id="PTHR43643:SF3">
    <property type="entry name" value="HISTIDINOL-PHOSPHATE AMINOTRANSFERASE"/>
    <property type="match status" value="1"/>
</dbReference>
<comment type="similarity">
    <text evidence="5">Belongs to the class-II pyridoxal-phosphate-dependent aminotransferase family.</text>
</comment>
<dbReference type="Gene3D" id="3.90.1150.10">
    <property type="entry name" value="Aspartate Aminotransferase, domain 1"/>
    <property type="match status" value="1"/>
</dbReference>
<dbReference type="InterPro" id="IPR015421">
    <property type="entry name" value="PyrdxlP-dep_Trfase_major"/>
</dbReference>
<dbReference type="eggNOG" id="COG0079">
    <property type="taxonomic scope" value="Bacteria"/>
</dbReference>
<dbReference type="HOGENOM" id="CLU_017584_3_3_11"/>
<dbReference type="EMBL" id="AGZS01000002">
    <property type="protein sequence ID" value="EJD65135.1"/>
    <property type="molecule type" value="Genomic_DNA"/>
</dbReference>
<keyword evidence="3" id="KW-0808">Transferase</keyword>
<dbReference type="InterPro" id="IPR050106">
    <property type="entry name" value="HistidinolP_aminotransfase"/>
</dbReference>
<evidence type="ECO:0000256" key="3">
    <source>
        <dbReference type="ARBA" id="ARBA00022679"/>
    </source>
</evidence>
<dbReference type="PANTHER" id="PTHR43643">
    <property type="entry name" value="HISTIDINOL-PHOSPHATE AMINOTRANSFERASE 2"/>
    <property type="match status" value="1"/>
</dbReference>
<evidence type="ECO:0000313" key="7">
    <source>
        <dbReference type="EMBL" id="EJD65135.1"/>
    </source>
</evidence>
<dbReference type="CDD" id="cd00609">
    <property type="entry name" value="AAT_like"/>
    <property type="match status" value="1"/>
</dbReference>
<dbReference type="Proteomes" id="UP000006415">
    <property type="component" value="Unassembled WGS sequence"/>
</dbReference>
<evidence type="ECO:0000259" key="6">
    <source>
        <dbReference type="Pfam" id="PF00155"/>
    </source>
</evidence>
<dbReference type="Gene3D" id="3.40.640.10">
    <property type="entry name" value="Type I PLP-dependent aspartate aminotransferase-like (Major domain)"/>
    <property type="match status" value="1"/>
</dbReference>
<keyword evidence="2" id="KW-0032">Aminotransferase</keyword>
<dbReference type="SUPFAM" id="SSF53383">
    <property type="entry name" value="PLP-dependent transferases"/>
    <property type="match status" value="1"/>
</dbReference>